<evidence type="ECO:0000313" key="3">
    <source>
        <dbReference type="Proteomes" id="UP000015354"/>
    </source>
</evidence>
<feature type="region of interest" description="Disordered" evidence="1">
    <location>
        <begin position="40"/>
        <end position="88"/>
    </location>
</feature>
<comment type="caution">
    <text evidence="2">The sequence shown here is derived from an EMBL/GenBank/DDBJ whole genome shotgun (WGS) entry which is preliminary data.</text>
</comment>
<gene>
    <name evidence="2" type="ORF">STCU_12051</name>
</gene>
<reference evidence="2 3" key="1">
    <citation type="journal article" date="2013" name="PLoS ONE">
        <title>Predicting the Proteins of Angomonas deanei, Strigomonas culicis and Their Respective Endosymbionts Reveals New Aspects of the Trypanosomatidae Family.</title>
        <authorList>
            <person name="Motta M.C."/>
            <person name="Martins A.C."/>
            <person name="de Souza S.S."/>
            <person name="Catta-Preta C.M."/>
            <person name="Silva R."/>
            <person name="Klein C.C."/>
            <person name="de Almeida L.G."/>
            <person name="de Lima Cunha O."/>
            <person name="Ciapina L.P."/>
            <person name="Brocchi M."/>
            <person name="Colabardini A.C."/>
            <person name="de Araujo Lima B."/>
            <person name="Machado C.R."/>
            <person name="de Almeida Soares C.M."/>
            <person name="Probst C.M."/>
            <person name="de Menezes C.B."/>
            <person name="Thompson C.E."/>
            <person name="Bartholomeu D.C."/>
            <person name="Gradia D.F."/>
            <person name="Pavoni D.P."/>
            <person name="Grisard E.C."/>
            <person name="Fantinatti-Garboggini F."/>
            <person name="Marchini F.K."/>
            <person name="Rodrigues-Luiz G.F."/>
            <person name="Wagner G."/>
            <person name="Goldman G.H."/>
            <person name="Fietto J.L."/>
            <person name="Elias M.C."/>
            <person name="Goldman M.H."/>
            <person name="Sagot M.F."/>
            <person name="Pereira M."/>
            <person name="Stoco P.H."/>
            <person name="de Mendonca-Neto R.P."/>
            <person name="Teixeira S.M."/>
            <person name="Maciel T.E."/>
            <person name="de Oliveira Mendes T.A."/>
            <person name="Urmenyi T.P."/>
            <person name="de Souza W."/>
            <person name="Schenkman S."/>
            <person name="de Vasconcelos A.T."/>
        </authorList>
    </citation>
    <scope>NUCLEOTIDE SEQUENCE [LARGE SCALE GENOMIC DNA]</scope>
</reference>
<accession>S9UXY7</accession>
<evidence type="ECO:0000313" key="2">
    <source>
        <dbReference type="EMBL" id="EPY15405.1"/>
    </source>
</evidence>
<feature type="compositionally biased region" description="Low complexity" evidence="1">
    <location>
        <begin position="63"/>
        <end position="88"/>
    </location>
</feature>
<proteinExistence type="predicted"/>
<dbReference type="AlphaFoldDB" id="S9UXY7"/>
<feature type="compositionally biased region" description="Basic residues" evidence="1">
    <location>
        <begin position="53"/>
        <end position="62"/>
    </location>
</feature>
<evidence type="ECO:0000256" key="1">
    <source>
        <dbReference type="SAM" id="MobiDB-lite"/>
    </source>
</evidence>
<organism evidence="2 3">
    <name type="scientific">Strigomonas culicis</name>
    <dbReference type="NCBI Taxonomy" id="28005"/>
    <lineage>
        <taxon>Eukaryota</taxon>
        <taxon>Discoba</taxon>
        <taxon>Euglenozoa</taxon>
        <taxon>Kinetoplastea</taxon>
        <taxon>Metakinetoplastina</taxon>
        <taxon>Trypanosomatida</taxon>
        <taxon>Trypanosomatidae</taxon>
        <taxon>Strigomonadinae</taxon>
        <taxon>Strigomonas</taxon>
    </lineage>
</organism>
<dbReference type="EMBL" id="ATMH01012115">
    <property type="protein sequence ID" value="EPY15405.1"/>
    <property type="molecule type" value="Genomic_DNA"/>
</dbReference>
<name>S9UXY7_9TRYP</name>
<protein>
    <submittedName>
        <fullName evidence="2">Uncharacterized protein</fullName>
    </submittedName>
</protein>
<sequence length="88" mass="9081">MEHAPAEPPTVPALPGAAMGAPAVLAIPPPAVPRAYGRRASLRLSPCDVPPPRPRRRVRKTSRTSSTVPVARKARHAAAAPPDAAAAE</sequence>
<keyword evidence="3" id="KW-1185">Reference proteome</keyword>
<dbReference type="Proteomes" id="UP000015354">
    <property type="component" value="Unassembled WGS sequence"/>
</dbReference>